<evidence type="ECO:0000256" key="1">
    <source>
        <dbReference type="ARBA" id="ARBA00022490"/>
    </source>
</evidence>
<evidence type="ECO:0000259" key="9">
    <source>
        <dbReference type="Pfam" id="PF12804"/>
    </source>
</evidence>
<comment type="similarity">
    <text evidence="8">Belongs to the MobA family.</text>
</comment>
<dbReference type="EMBL" id="BAAADO010000001">
    <property type="protein sequence ID" value="GAA0480428.1"/>
    <property type="molecule type" value="Genomic_DNA"/>
</dbReference>
<dbReference type="InterPro" id="IPR013482">
    <property type="entry name" value="Molybde_CF_guanTrfase"/>
</dbReference>
<feature type="domain" description="MobA-like NTP transferase" evidence="9">
    <location>
        <begin position="5"/>
        <end position="162"/>
    </location>
</feature>
<feature type="binding site" evidence="8">
    <location>
        <position position="101"/>
    </location>
    <ligand>
        <name>Mg(2+)</name>
        <dbReference type="ChEBI" id="CHEBI:18420"/>
    </ligand>
</feature>
<keyword evidence="10" id="KW-0548">Nucleotidyltransferase</keyword>
<dbReference type="HAMAP" id="MF_00316">
    <property type="entry name" value="MobA"/>
    <property type="match status" value="1"/>
</dbReference>
<comment type="catalytic activity">
    <reaction evidence="8">
        <text>Mo-molybdopterin + GTP + H(+) = Mo-molybdopterin guanine dinucleotide + diphosphate</text>
        <dbReference type="Rhea" id="RHEA:34243"/>
        <dbReference type="ChEBI" id="CHEBI:15378"/>
        <dbReference type="ChEBI" id="CHEBI:33019"/>
        <dbReference type="ChEBI" id="CHEBI:37565"/>
        <dbReference type="ChEBI" id="CHEBI:71302"/>
        <dbReference type="ChEBI" id="CHEBI:71310"/>
        <dbReference type="EC" id="2.7.7.77"/>
    </reaction>
</comment>
<comment type="caution">
    <text evidence="10">The sequence shown here is derived from an EMBL/GenBank/DDBJ whole genome shotgun (WGS) entry which is preliminary data.</text>
</comment>
<accession>A0ABP3KL10</accession>
<organism evidence="10 11">
    <name type="scientific">Salinibacillus aidingensis</name>
    <dbReference type="NCBI Taxonomy" id="237684"/>
    <lineage>
        <taxon>Bacteria</taxon>
        <taxon>Bacillati</taxon>
        <taxon>Bacillota</taxon>
        <taxon>Bacilli</taxon>
        <taxon>Bacillales</taxon>
        <taxon>Bacillaceae</taxon>
        <taxon>Salinibacillus</taxon>
    </lineage>
</organism>
<sequence length="198" mass="22810">MKLAGVVLAGGKSRRFGSPKAFAKREGKDFYQYSLDALRPVVGELFMITNPELYNHFDLHYTKNLTVLNDDPELKKRGPLSGLWTAMNAKSFDWYIVLPVDVPFMETRVLQQLVHNIDEDTDVVIPVVTGRKQPLVAAYSKQIKSHIKRVLDSDDYSVARLLEMCQVKYINIDEPQPFYNINNSTDYQVYIYNDKDIK</sequence>
<feature type="binding site" evidence="8">
    <location>
        <begin position="8"/>
        <end position="10"/>
    </location>
    <ligand>
        <name>GTP</name>
        <dbReference type="ChEBI" id="CHEBI:37565"/>
    </ligand>
</feature>
<feature type="binding site" evidence="8">
    <location>
        <position position="101"/>
    </location>
    <ligand>
        <name>GTP</name>
        <dbReference type="ChEBI" id="CHEBI:37565"/>
    </ligand>
</feature>
<dbReference type="InterPro" id="IPR025877">
    <property type="entry name" value="MobA-like_NTP_Trfase"/>
</dbReference>
<dbReference type="PANTHER" id="PTHR19136:SF81">
    <property type="entry name" value="MOLYBDENUM COFACTOR GUANYLYLTRANSFERASE"/>
    <property type="match status" value="1"/>
</dbReference>
<evidence type="ECO:0000256" key="2">
    <source>
        <dbReference type="ARBA" id="ARBA00022679"/>
    </source>
</evidence>
<dbReference type="Proteomes" id="UP001500880">
    <property type="component" value="Unassembled WGS sequence"/>
</dbReference>
<dbReference type="RefSeq" id="WP_343836381.1">
    <property type="nucleotide sequence ID" value="NZ_BAAADO010000001.1"/>
</dbReference>
<name>A0ABP3KL10_9BACI</name>
<reference evidence="11" key="1">
    <citation type="journal article" date="2019" name="Int. J. Syst. Evol. Microbiol.">
        <title>The Global Catalogue of Microorganisms (GCM) 10K type strain sequencing project: providing services to taxonomists for standard genome sequencing and annotation.</title>
        <authorList>
            <consortium name="The Broad Institute Genomics Platform"/>
            <consortium name="The Broad Institute Genome Sequencing Center for Infectious Disease"/>
            <person name="Wu L."/>
            <person name="Ma J."/>
        </authorList>
    </citation>
    <scope>NUCLEOTIDE SEQUENCE [LARGE SCALE GENOMIC DNA]</scope>
    <source>
        <strain evidence="11">JCM 12389</strain>
    </source>
</reference>
<keyword evidence="7 8" id="KW-0501">Molybdenum cofactor biosynthesis</keyword>
<keyword evidence="11" id="KW-1185">Reference proteome</keyword>
<evidence type="ECO:0000313" key="11">
    <source>
        <dbReference type="Proteomes" id="UP001500880"/>
    </source>
</evidence>
<evidence type="ECO:0000313" key="10">
    <source>
        <dbReference type="EMBL" id="GAA0480428.1"/>
    </source>
</evidence>
<evidence type="ECO:0000256" key="3">
    <source>
        <dbReference type="ARBA" id="ARBA00022723"/>
    </source>
</evidence>
<evidence type="ECO:0000256" key="4">
    <source>
        <dbReference type="ARBA" id="ARBA00022741"/>
    </source>
</evidence>
<dbReference type="PANTHER" id="PTHR19136">
    <property type="entry name" value="MOLYBDENUM COFACTOR GUANYLYLTRANSFERASE"/>
    <property type="match status" value="1"/>
</dbReference>
<evidence type="ECO:0000256" key="8">
    <source>
        <dbReference type="HAMAP-Rule" id="MF_00316"/>
    </source>
</evidence>
<dbReference type="CDD" id="cd02503">
    <property type="entry name" value="MobA"/>
    <property type="match status" value="1"/>
</dbReference>
<dbReference type="SUPFAM" id="SSF53448">
    <property type="entry name" value="Nucleotide-diphospho-sugar transferases"/>
    <property type="match status" value="1"/>
</dbReference>
<comment type="subcellular location">
    <subcellularLocation>
        <location evidence="8">Cytoplasm</location>
    </subcellularLocation>
</comment>
<keyword evidence="5 8" id="KW-0460">Magnesium</keyword>
<keyword evidence="6 8" id="KW-0342">GTP-binding</keyword>
<keyword evidence="1 8" id="KW-0963">Cytoplasm</keyword>
<comment type="caution">
    <text evidence="8">Lacks conserved residue(s) required for the propagation of feature annotation.</text>
</comment>
<feature type="binding site" evidence="8">
    <location>
        <position position="20"/>
    </location>
    <ligand>
        <name>GTP</name>
        <dbReference type="ChEBI" id="CHEBI:37565"/>
    </ligand>
</feature>
<comment type="cofactor">
    <cofactor evidence="8">
        <name>Mg(2+)</name>
        <dbReference type="ChEBI" id="CHEBI:18420"/>
    </cofactor>
</comment>
<comment type="domain">
    <text evidence="8">The N-terminal domain determines nucleotide recognition and specific binding, while the C-terminal domain determines the specific binding to the target protein.</text>
</comment>
<dbReference type="EC" id="2.7.7.77" evidence="8"/>
<gene>
    <name evidence="8" type="primary">mobA</name>
    <name evidence="10" type="ORF">GCM10008986_01200</name>
</gene>
<dbReference type="Gene3D" id="3.90.550.10">
    <property type="entry name" value="Spore Coat Polysaccharide Biosynthesis Protein SpsA, Chain A"/>
    <property type="match status" value="1"/>
</dbReference>
<dbReference type="InterPro" id="IPR029044">
    <property type="entry name" value="Nucleotide-diphossugar_trans"/>
</dbReference>
<protein>
    <recommendedName>
        <fullName evidence="8">Probable molybdenum cofactor guanylyltransferase</fullName>
        <shortName evidence="8">MoCo guanylyltransferase</shortName>
        <ecNumber evidence="8">2.7.7.77</ecNumber>
    </recommendedName>
    <alternativeName>
        <fullName evidence="8">GTP:molybdopterin guanylyltransferase</fullName>
    </alternativeName>
    <alternativeName>
        <fullName evidence="8">Mo-MPT guanylyltransferase</fullName>
    </alternativeName>
    <alternativeName>
        <fullName evidence="8">Molybdopterin guanylyltransferase</fullName>
    </alternativeName>
    <alternativeName>
        <fullName evidence="8">Molybdopterin-guanine dinucleotide synthase</fullName>
        <shortName evidence="8">MGD synthase</shortName>
    </alternativeName>
</protein>
<dbReference type="GO" id="GO:0016779">
    <property type="term" value="F:nucleotidyltransferase activity"/>
    <property type="evidence" value="ECO:0007669"/>
    <property type="project" value="UniProtKB-KW"/>
</dbReference>
<comment type="function">
    <text evidence="8">Transfers a GMP moiety from GTP to Mo-molybdopterin (Mo-MPT) cofactor (Moco or molybdenum cofactor) to form Mo-molybdopterin guanine dinucleotide (Mo-MGD) cofactor.</text>
</comment>
<dbReference type="Pfam" id="PF12804">
    <property type="entry name" value="NTP_transf_3"/>
    <property type="match status" value="1"/>
</dbReference>
<evidence type="ECO:0000256" key="6">
    <source>
        <dbReference type="ARBA" id="ARBA00023134"/>
    </source>
</evidence>
<proteinExistence type="inferred from homology"/>
<keyword evidence="2 8" id="KW-0808">Transferase</keyword>
<keyword evidence="3 8" id="KW-0479">Metal-binding</keyword>
<feature type="binding site" evidence="8">
    <location>
        <position position="70"/>
    </location>
    <ligand>
        <name>GTP</name>
        <dbReference type="ChEBI" id="CHEBI:37565"/>
    </ligand>
</feature>
<evidence type="ECO:0000256" key="7">
    <source>
        <dbReference type="ARBA" id="ARBA00023150"/>
    </source>
</evidence>
<evidence type="ECO:0000256" key="5">
    <source>
        <dbReference type="ARBA" id="ARBA00022842"/>
    </source>
</evidence>
<keyword evidence="4 8" id="KW-0547">Nucleotide-binding</keyword>